<dbReference type="InterPro" id="IPR038573">
    <property type="entry name" value="BrnT_sf"/>
</dbReference>
<evidence type="ECO:0000313" key="2">
    <source>
        <dbReference type="Proteomes" id="UP000295598"/>
    </source>
</evidence>
<dbReference type="Gene3D" id="3.10.450.530">
    <property type="entry name" value="Ribonuclease toxin, BrnT, of type II toxin-antitoxin system"/>
    <property type="match status" value="1"/>
</dbReference>
<dbReference type="Pfam" id="PF04365">
    <property type="entry name" value="BrnT_toxin"/>
    <property type="match status" value="1"/>
</dbReference>
<name>A0A4R4JTD6_9GAMM</name>
<evidence type="ECO:0000313" key="1">
    <source>
        <dbReference type="EMBL" id="TDB57266.1"/>
    </source>
</evidence>
<proteinExistence type="predicted"/>
<dbReference type="EMBL" id="PUJY01000016">
    <property type="protein sequence ID" value="TDB57266.1"/>
    <property type="molecule type" value="Genomic_DNA"/>
</dbReference>
<organism evidence="1 2">
    <name type="scientific">Photorhabdus khanii subsp. guanajuatensis</name>
    <dbReference type="NCBI Taxonomy" id="2100166"/>
    <lineage>
        <taxon>Bacteria</taxon>
        <taxon>Pseudomonadati</taxon>
        <taxon>Pseudomonadota</taxon>
        <taxon>Gammaproteobacteria</taxon>
        <taxon>Enterobacterales</taxon>
        <taxon>Morganellaceae</taxon>
        <taxon>Photorhabdus</taxon>
    </lineage>
</organism>
<gene>
    <name evidence="1" type="ORF">C5467_11525</name>
</gene>
<dbReference type="AlphaFoldDB" id="A0A4R4JTD6"/>
<dbReference type="Proteomes" id="UP000295598">
    <property type="component" value="Unassembled WGS sequence"/>
</dbReference>
<protein>
    <recommendedName>
        <fullName evidence="3">BrnT family toxin</fullName>
    </recommendedName>
</protein>
<accession>A0A4R4JTD6</accession>
<comment type="caution">
    <text evidence="1">The sequence shown here is derived from an EMBL/GenBank/DDBJ whole genome shotgun (WGS) entry which is preliminary data.</text>
</comment>
<dbReference type="InterPro" id="IPR007460">
    <property type="entry name" value="BrnT_toxin"/>
</dbReference>
<evidence type="ECO:0008006" key="3">
    <source>
        <dbReference type="Google" id="ProtNLM"/>
    </source>
</evidence>
<sequence>MKIIFDPIKNKSNKQKHGVYLADAEYLDWGRMVAVSDSLGAYGEDRYIGITYGFAYLNNRIYVVVFTYSDDDDEEIYRIISLRKATKEEVQNYAKA</sequence>
<reference evidence="1 2" key="1">
    <citation type="journal article" date="2019" name="Int. J. Syst. Evol. Microbiol.">
        <title>Photorhabdus khanii subsp. guanajuatensis subsp. nov., isolated from Heterorhabditis atacamensis, and Photorhabdus luminescens subsp. mexicana subsp. nov., isolated from Heterorhabditis mexicana entomopathogenic nematodes.</title>
        <authorList>
            <person name="Machado R.A.R."/>
            <person name="Bruno P."/>
            <person name="Arce C.C.M."/>
            <person name="Liechti N."/>
            <person name="Kohler A."/>
            <person name="Bernal J."/>
            <person name="Bruggmann R."/>
            <person name="Turlings T.C.J."/>
        </authorList>
    </citation>
    <scope>NUCLEOTIDE SEQUENCE [LARGE SCALE GENOMIC DNA]</scope>
    <source>
        <strain evidence="1 2">MEX20-17</strain>
    </source>
</reference>